<feature type="signal peptide" evidence="4">
    <location>
        <begin position="1"/>
        <end position="19"/>
    </location>
</feature>
<keyword evidence="6" id="KW-1185">Reference proteome</keyword>
<gene>
    <name evidence="7" type="primary">LOC109465061</name>
</gene>
<keyword evidence="3" id="KW-0106">Calcium</keyword>
<dbReference type="GeneID" id="109465061"/>
<organism evidence="6 7">
    <name type="scientific">Branchiostoma belcheri</name>
    <name type="common">Amphioxus</name>
    <dbReference type="NCBI Taxonomy" id="7741"/>
    <lineage>
        <taxon>Eukaryota</taxon>
        <taxon>Metazoa</taxon>
        <taxon>Chordata</taxon>
        <taxon>Cephalochordata</taxon>
        <taxon>Leptocardii</taxon>
        <taxon>Amphioxiformes</taxon>
        <taxon>Branchiostomatidae</taxon>
        <taxon>Branchiostoma</taxon>
    </lineage>
</organism>
<dbReference type="Gene3D" id="1.10.238.10">
    <property type="entry name" value="EF-hand"/>
    <property type="match status" value="2"/>
</dbReference>
<keyword evidence="4" id="KW-0732">Signal</keyword>
<evidence type="ECO:0000256" key="2">
    <source>
        <dbReference type="ARBA" id="ARBA00022737"/>
    </source>
</evidence>
<dbReference type="InterPro" id="IPR039647">
    <property type="entry name" value="EF_hand_pair_protein_CML-like"/>
</dbReference>
<keyword evidence="2" id="KW-0677">Repeat</keyword>
<feature type="domain" description="EF-hand" evidence="5">
    <location>
        <begin position="95"/>
        <end position="130"/>
    </location>
</feature>
<dbReference type="Pfam" id="PF13499">
    <property type="entry name" value="EF-hand_7"/>
    <property type="match status" value="1"/>
</dbReference>
<evidence type="ECO:0000259" key="5">
    <source>
        <dbReference type="PROSITE" id="PS50222"/>
    </source>
</evidence>
<reference evidence="7" key="1">
    <citation type="submission" date="2025-08" db="UniProtKB">
        <authorList>
            <consortium name="RefSeq"/>
        </authorList>
    </citation>
    <scope>IDENTIFICATION</scope>
    <source>
        <tissue evidence="7">Gonad</tissue>
    </source>
</reference>
<evidence type="ECO:0000256" key="4">
    <source>
        <dbReference type="SAM" id="SignalP"/>
    </source>
</evidence>
<protein>
    <submittedName>
        <fullName evidence="7">Probable calcium-binding protein CML18</fullName>
    </submittedName>
</protein>
<evidence type="ECO:0000256" key="1">
    <source>
        <dbReference type="ARBA" id="ARBA00022723"/>
    </source>
</evidence>
<dbReference type="InterPro" id="IPR011992">
    <property type="entry name" value="EF-hand-dom_pair"/>
</dbReference>
<keyword evidence="1" id="KW-0479">Metal-binding</keyword>
<dbReference type="InterPro" id="IPR002048">
    <property type="entry name" value="EF_hand_dom"/>
</dbReference>
<dbReference type="SMART" id="SM00054">
    <property type="entry name" value="EFh"/>
    <property type="match status" value="3"/>
</dbReference>
<feature type="domain" description="EF-hand" evidence="5">
    <location>
        <begin position="20"/>
        <end position="55"/>
    </location>
</feature>
<feature type="chain" id="PRO_5027639710" evidence="4">
    <location>
        <begin position="20"/>
        <end position="169"/>
    </location>
</feature>
<evidence type="ECO:0000313" key="7">
    <source>
        <dbReference type="RefSeq" id="XP_019617762.1"/>
    </source>
</evidence>
<dbReference type="AlphaFoldDB" id="A0A6P4YG61"/>
<proteinExistence type="predicted"/>
<dbReference type="PROSITE" id="PS50222">
    <property type="entry name" value="EF_HAND_2"/>
    <property type="match status" value="2"/>
</dbReference>
<evidence type="ECO:0000313" key="6">
    <source>
        <dbReference type="Proteomes" id="UP000515135"/>
    </source>
</evidence>
<evidence type="ECO:0000256" key="3">
    <source>
        <dbReference type="ARBA" id="ARBA00022837"/>
    </source>
</evidence>
<name>A0A6P4YG61_BRABE</name>
<sequence length="169" mass="18539">MTWSTILLHLTLFFAMASANKDDMAGAVFTKYDVNSDGKMSNTELTEALKEMDLTLKPGLLNAIIEHYDKPPKNRFLEFAEFTALVTDLKAIKADKREEVLDYFIAFDTDKNGYIDIDDLKKVLASVGLGSHDASVLAAAVASIADINADDKITVVELAGYLATDLDKL</sequence>
<dbReference type="SUPFAM" id="SSF47473">
    <property type="entry name" value="EF-hand"/>
    <property type="match status" value="1"/>
</dbReference>
<dbReference type="KEGG" id="bbel:109465061"/>
<dbReference type="RefSeq" id="XP_019617762.1">
    <property type="nucleotide sequence ID" value="XM_019762203.1"/>
</dbReference>
<dbReference type="OrthoDB" id="26525at2759"/>
<dbReference type="InterPro" id="IPR018247">
    <property type="entry name" value="EF_Hand_1_Ca_BS"/>
</dbReference>
<dbReference type="PANTHER" id="PTHR10891">
    <property type="entry name" value="EF-HAND CALCIUM-BINDING DOMAIN CONTAINING PROTEIN"/>
    <property type="match status" value="1"/>
</dbReference>
<accession>A0A6P4YG61</accession>
<dbReference type="PROSITE" id="PS00018">
    <property type="entry name" value="EF_HAND_1"/>
    <property type="match status" value="3"/>
</dbReference>
<dbReference type="GO" id="GO:0005509">
    <property type="term" value="F:calcium ion binding"/>
    <property type="evidence" value="ECO:0007669"/>
    <property type="project" value="InterPro"/>
</dbReference>
<dbReference type="Proteomes" id="UP000515135">
    <property type="component" value="Unplaced"/>
</dbReference>